<feature type="region of interest" description="Disordered" evidence="2">
    <location>
        <begin position="149"/>
        <end position="169"/>
    </location>
</feature>
<name>A0A8T2RZW7_CERRI</name>
<keyword evidence="4" id="KW-1185">Reference proteome</keyword>
<protein>
    <submittedName>
        <fullName evidence="3">Uncharacterized protein</fullName>
    </submittedName>
</protein>
<evidence type="ECO:0000313" key="3">
    <source>
        <dbReference type="EMBL" id="KAH7301115.1"/>
    </source>
</evidence>
<dbReference type="PANTHER" id="PTHR31374">
    <property type="entry name" value="AUXIN-INDUCED PROTEIN-LIKE-RELATED"/>
    <property type="match status" value="1"/>
</dbReference>
<gene>
    <name evidence="3" type="ORF">KP509_23G012700</name>
</gene>
<dbReference type="OrthoDB" id="625231at2759"/>
<feature type="compositionally biased region" description="Acidic residues" evidence="2">
    <location>
        <begin position="149"/>
        <end position="159"/>
    </location>
</feature>
<dbReference type="EMBL" id="CM035428">
    <property type="protein sequence ID" value="KAH7301115.1"/>
    <property type="molecule type" value="Genomic_DNA"/>
</dbReference>
<comment type="similarity">
    <text evidence="1">Belongs to the ARG7 family.</text>
</comment>
<comment type="caution">
    <text evidence="3">The sequence shown here is derived from an EMBL/GenBank/DDBJ whole genome shotgun (WGS) entry which is preliminary data.</text>
</comment>
<dbReference type="PANTHER" id="PTHR31374:SF32">
    <property type="entry name" value="SAUR FAMILY PROTEIN"/>
    <property type="match status" value="1"/>
</dbReference>
<sequence>MGKSGWGKLPKQQLLQEDGLYSKTAKGKEQQQLQRTAYQHRAEIEAMNRKSGLCPEHLMSMQDPASASLAAMPKAPAPMMLQEAALGETSIKVTKLLQILRKWKAQSARQVAARRRQSSKPVPRSALATCSRLSLVPLSCVNITLLSEDDDDDEDETADDSSIVRGQHRSPRIMTPTRQMASPRTLSYSKLSSPLRACTPFASAMYFEGDKTDDLECLQPLHRQTASDNCIAAAAGRRSPSWYPSPKQPSTPKGYLALYVGEEKKRFLVKANLLNHPLFGVLLEKAKEEFGFEQPGPLYIPCEISFFQQIMLLVESKDPLHRNADMSTVLVHHSRAELSGNSGIQMTATVG</sequence>
<reference evidence="3 4" key="1">
    <citation type="submission" date="2021-08" db="EMBL/GenBank/DDBJ databases">
        <title>WGS assembly of Ceratopteris richardii.</title>
        <authorList>
            <person name="Marchant D.B."/>
            <person name="Chen G."/>
            <person name="Jenkins J."/>
            <person name="Shu S."/>
            <person name="Leebens-Mack J."/>
            <person name="Grimwood J."/>
            <person name="Schmutz J."/>
            <person name="Soltis P."/>
            <person name="Soltis D."/>
            <person name="Chen Z.-H."/>
        </authorList>
    </citation>
    <scope>NUCLEOTIDE SEQUENCE [LARGE SCALE GENOMIC DNA]</scope>
    <source>
        <strain evidence="3">Whitten #5841</strain>
        <tissue evidence="3">Leaf</tissue>
    </source>
</reference>
<dbReference type="AlphaFoldDB" id="A0A8T2RZW7"/>
<dbReference type="Pfam" id="PF02519">
    <property type="entry name" value="Auxin_inducible"/>
    <property type="match status" value="1"/>
</dbReference>
<evidence type="ECO:0000256" key="1">
    <source>
        <dbReference type="ARBA" id="ARBA00006974"/>
    </source>
</evidence>
<dbReference type="GO" id="GO:0009733">
    <property type="term" value="P:response to auxin"/>
    <property type="evidence" value="ECO:0007669"/>
    <property type="project" value="InterPro"/>
</dbReference>
<dbReference type="InterPro" id="IPR003676">
    <property type="entry name" value="SAUR_fam"/>
</dbReference>
<dbReference type="Proteomes" id="UP000825935">
    <property type="component" value="Chromosome 23"/>
</dbReference>
<organism evidence="3 4">
    <name type="scientific">Ceratopteris richardii</name>
    <name type="common">Triangle waterfern</name>
    <dbReference type="NCBI Taxonomy" id="49495"/>
    <lineage>
        <taxon>Eukaryota</taxon>
        <taxon>Viridiplantae</taxon>
        <taxon>Streptophyta</taxon>
        <taxon>Embryophyta</taxon>
        <taxon>Tracheophyta</taxon>
        <taxon>Polypodiopsida</taxon>
        <taxon>Polypodiidae</taxon>
        <taxon>Polypodiales</taxon>
        <taxon>Pteridineae</taxon>
        <taxon>Pteridaceae</taxon>
        <taxon>Parkerioideae</taxon>
        <taxon>Ceratopteris</taxon>
    </lineage>
</organism>
<proteinExistence type="inferred from homology"/>
<accession>A0A8T2RZW7</accession>
<evidence type="ECO:0000256" key="2">
    <source>
        <dbReference type="SAM" id="MobiDB-lite"/>
    </source>
</evidence>
<evidence type="ECO:0000313" key="4">
    <source>
        <dbReference type="Proteomes" id="UP000825935"/>
    </source>
</evidence>